<dbReference type="SMART" id="SM00388">
    <property type="entry name" value="HisKA"/>
    <property type="match status" value="1"/>
</dbReference>
<evidence type="ECO:0000256" key="3">
    <source>
        <dbReference type="ARBA" id="ARBA00022553"/>
    </source>
</evidence>
<dbReference type="PROSITE" id="PS50110">
    <property type="entry name" value="RESPONSE_REGULATORY"/>
    <property type="match status" value="1"/>
</dbReference>
<dbReference type="PANTHER" id="PTHR43547">
    <property type="entry name" value="TWO-COMPONENT HISTIDINE KINASE"/>
    <property type="match status" value="1"/>
</dbReference>
<organism evidence="7 8">
    <name type="scientific">Massilia aurea</name>
    <dbReference type="NCBI Taxonomy" id="373040"/>
    <lineage>
        <taxon>Bacteria</taxon>
        <taxon>Pseudomonadati</taxon>
        <taxon>Pseudomonadota</taxon>
        <taxon>Betaproteobacteria</taxon>
        <taxon>Burkholderiales</taxon>
        <taxon>Oxalobacteraceae</taxon>
        <taxon>Telluria group</taxon>
        <taxon>Massilia</taxon>
    </lineage>
</organism>
<dbReference type="Pfam" id="PF00512">
    <property type="entry name" value="HisKA"/>
    <property type="match status" value="1"/>
</dbReference>
<keyword evidence="7" id="KW-0808">Transferase</keyword>
<evidence type="ECO:0000259" key="6">
    <source>
        <dbReference type="PROSITE" id="PS50110"/>
    </source>
</evidence>
<feature type="domain" description="Response regulatory" evidence="6">
    <location>
        <begin position="298"/>
        <end position="414"/>
    </location>
</feature>
<accession>A0A7W9U645</accession>
<evidence type="ECO:0000259" key="5">
    <source>
        <dbReference type="PROSITE" id="PS50109"/>
    </source>
</evidence>
<dbReference type="EC" id="2.7.13.3" evidence="2"/>
<dbReference type="RefSeq" id="WP_229424558.1">
    <property type="nucleotide sequence ID" value="NZ_JACHBX010000001.1"/>
</dbReference>
<evidence type="ECO:0000313" key="7">
    <source>
        <dbReference type="EMBL" id="MBB6132327.1"/>
    </source>
</evidence>
<name>A0A7W9U645_9BURK</name>
<dbReference type="EMBL" id="JACHBX010000001">
    <property type="protein sequence ID" value="MBB6132327.1"/>
    <property type="molecule type" value="Genomic_DNA"/>
</dbReference>
<sequence>MPMTTPAPLHDADGVHDALIEQNAILCSANQHLLLATFDAEDLRAQAEAANRRQNEFLAMLAHELRNPLAPISMASAMLGRMPAPSTELIHIKTIIDRQVGQLSRLLDDLLDAARISSGKIELHKQALLVAEQLANAVDTVQARVNERRQQLIIEVPDRAIRVFGDGVRLAQVFSNLLVNASKFTPIGGSICLRACVIGNDVVVTVEDDGDGIAADVLPTVFTLFAQGPRTLARSQGGLGIGLNIVRNVVEMHGGSVSAASPGLGHGTIFTVRLPLLEVTDAPLAVVPDTPLPALRHHILLVEDNQDASAMLGMVLCSENHTVIKAFDGVAGLALACTGAFDVVLCDIGLPGMTGYDLVRSLRATLAQAAPFCVAISGYGQLEDRSRALAAGFDEHLVKPMNIDNLLQLVASVPLKTAHAPQSSV</sequence>
<dbReference type="Gene3D" id="3.40.50.2300">
    <property type="match status" value="1"/>
</dbReference>
<dbReference type="Pfam" id="PF00072">
    <property type="entry name" value="Response_reg"/>
    <property type="match status" value="1"/>
</dbReference>
<evidence type="ECO:0000256" key="4">
    <source>
        <dbReference type="PROSITE-ProRule" id="PRU00169"/>
    </source>
</evidence>
<dbReference type="PANTHER" id="PTHR43547:SF2">
    <property type="entry name" value="HYBRID SIGNAL TRANSDUCTION HISTIDINE KINASE C"/>
    <property type="match status" value="1"/>
</dbReference>
<feature type="modified residue" description="4-aspartylphosphate" evidence="4">
    <location>
        <position position="347"/>
    </location>
</feature>
<keyword evidence="8" id="KW-1185">Reference proteome</keyword>
<dbReference type="InterPro" id="IPR005467">
    <property type="entry name" value="His_kinase_dom"/>
</dbReference>
<evidence type="ECO:0000256" key="2">
    <source>
        <dbReference type="ARBA" id="ARBA00012438"/>
    </source>
</evidence>
<comment type="caution">
    <text evidence="7">The sequence shown here is derived from an EMBL/GenBank/DDBJ whole genome shotgun (WGS) entry which is preliminary data.</text>
</comment>
<dbReference type="InterPro" id="IPR003594">
    <property type="entry name" value="HATPase_dom"/>
</dbReference>
<dbReference type="CDD" id="cd00082">
    <property type="entry name" value="HisKA"/>
    <property type="match status" value="1"/>
</dbReference>
<evidence type="ECO:0000256" key="1">
    <source>
        <dbReference type="ARBA" id="ARBA00000085"/>
    </source>
</evidence>
<proteinExistence type="predicted"/>
<keyword evidence="3 4" id="KW-0597">Phosphoprotein</keyword>
<dbReference type="InterPro" id="IPR001789">
    <property type="entry name" value="Sig_transdc_resp-reg_receiver"/>
</dbReference>
<protein>
    <recommendedName>
        <fullName evidence="2">histidine kinase</fullName>
        <ecNumber evidence="2">2.7.13.3</ecNumber>
    </recommendedName>
</protein>
<dbReference type="AlphaFoldDB" id="A0A7W9U645"/>
<dbReference type="Pfam" id="PF02518">
    <property type="entry name" value="HATPase_c"/>
    <property type="match status" value="1"/>
</dbReference>
<reference evidence="7 8" key="1">
    <citation type="submission" date="2020-08" db="EMBL/GenBank/DDBJ databases">
        <title>The Agave Microbiome: Exploring the role of microbial communities in plant adaptations to desert environments.</title>
        <authorList>
            <person name="Partida-Martinez L.P."/>
        </authorList>
    </citation>
    <scope>NUCLEOTIDE SEQUENCE [LARGE SCALE GENOMIC DNA]</scope>
    <source>
        <strain evidence="7 8">AT3.2</strain>
    </source>
</reference>
<dbReference type="PRINTS" id="PR00344">
    <property type="entry name" value="BCTRLSENSOR"/>
</dbReference>
<dbReference type="Proteomes" id="UP000540787">
    <property type="component" value="Unassembled WGS sequence"/>
</dbReference>
<comment type="catalytic activity">
    <reaction evidence="1">
        <text>ATP + protein L-histidine = ADP + protein N-phospho-L-histidine.</text>
        <dbReference type="EC" id="2.7.13.3"/>
    </reaction>
</comment>
<dbReference type="SMART" id="SM00387">
    <property type="entry name" value="HATPase_c"/>
    <property type="match status" value="1"/>
</dbReference>
<feature type="domain" description="Histidine kinase" evidence="5">
    <location>
        <begin position="60"/>
        <end position="278"/>
    </location>
</feature>
<dbReference type="SMART" id="SM00448">
    <property type="entry name" value="REC"/>
    <property type="match status" value="1"/>
</dbReference>
<dbReference type="SUPFAM" id="SSF55874">
    <property type="entry name" value="ATPase domain of HSP90 chaperone/DNA topoisomerase II/histidine kinase"/>
    <property type="match status" value="1"/>
</dbReference>
<dbReference type="SUPFAM" id="SSF52172">
    <property type="entry name" value="CheY-like"/>
    <property type="match status" value="1"/>
</dbReference>
<dbReference type="InterPro" id="IPR003661">
    <property type="entry name" value="HisK_dim/P_dom"/>
</dbReference>
<dbReference type="CDD" id="cd00075">
    <property type="entry name" value="HATPase"/>
    <property type="match status" value="1"/>
</dbReference>
<keyword evidence="7" id="KW-0418">Kinase</keyword>
<dbReference type="InterPro" id="IPR036097">
    <property type="entry name" value="HisK_dim/P_sf"/>
</dbReference>
<evidence type="ECO:0000313" key="8">
    <source>
        <dbReference type="Proteomes" id="UP000540787"/>
    </source>
</evidence>
<dbReference type="PROSITE" id="PS50109">
    <property type="entry name" value="HIS_KIN"/>
    <property type="match status" value="1"/>
</dbReference>
<dbReference type="InterPro" id="IPR036890">
    <property type="entry name" value="HATPase_C_sf"/>
</dbReference>
<dbReference type="GO" id="GO:0000155">
    <property type="term" value="F:phosphorelay sensor kinase activity"/>
    <property type="evidence" value="ECO:0007669"/>
    <property type="project" value="InterPro"/>
</dbReference>
<gene>
    <name evidence="7" type="ORF">HD842_000438</name>
</gene>
<dbReference type="Gene3D" id="1.10.287.130">
    <property type="match status" value="1"/>
</dbReference>
<dbReference type="Gene3D" id="3.30.565.10">
    <property type="entry name" value="Histidine kinase-like ATPase, C-terminal domain"/>
    <property type="match status" value="1"/>
</dbReference>
<dbReference type="SUPFAM" id="SSF47384">
    <property type="entry name" value="Homodimeric domain of signal transducing histidine kinase"/>
    <property type="match status" value="1"/>
</dbReference>
<dbReference type="InterPro" id="IPR011006">
    <property type="entry name" value="CheY-like_superfamily"/>
</dbReference>
<dbReference type="InterPro" id="IPR004358">
    <property type="entry name" value="Sig_transdc_His_kin-like_C"/>
</dbReference>